<dbReference type="InterPro" id="IPR007214">
    <property type="entry name" value="YbaK/aa-tRNA-synth-assoc-dom"/>
</dbReference>
<dbReference type="EMBL" id="CAFBQU010000014">
    <property type="protein sequence ID" value="CAB5064437.1"/>
    <property type="molecule type" value="Genomic_DNA"/>
</dbReference>
<dbReference type="SUPFAM" id="SSF55826">
    <property type="entry name" value="YbaK/ProRS associated domain"/>
    <property type="match status" value="1"/>
</dbReference>
<sequence length="160" mass="16555">MSESLHPNVVKVTAAAAAAGLTIETRKFPEGTKTALDAANAIGVTLGQIVKSLIFAVDGEVVLALVSGSNQLDEKKLALAAGGNMCARVDADIVRQATGFAIGGVPPFGHITQLRVFVDPDLLQYDEVWAAAGTWNDNFGAAPADIVRVAGGVVTDLKRD</sequence>
<dbReference type="CDD" id="cd04333">
    <property type="entry name" value="ProX_deacylase"/>
    <property type="match status" value="1"/>
</dbReference>
<gene>
    <name evidence="2" type="ORF">UFOPK4347_00750</name>
</gene>
<dbReference type="PANTHER" id="PTHR30411:SF1">
    <property type="entry name" value="CYTOPLASMIC PROTEIN"/>
    <property type="match status" value="1"/>
</dbReference>
<dbReference type="Pfam" id="PF04073">
    <property type="entry name" value="tRNA_edit"/>
    <property type="match status" value="1"/>
</dbReference>
<reference evidence="2" key="1">
    <citation type="submission" date="2020-05" db="EMBL/GenBank/DDBJ databases">
        <authorList>
            <person name="Chiriac C."/>
            <person name="Salcher M."/>
            <person name="Ghai R."/>
            <person name="Kavagutti S V."/>
        </authorList>
    </citation>
    <scope>NUCLEOTIDE SEQUENCE</scope>
</reference>
<proteinExistence type="predicted"/>
<dbReference type="GO" id="GO:0002161">
    <property type="term" value="F:aminoacyl-tRNA deacylase activity"/>
    <property type="evidence" value="ECO:0007669"/>
    <property type="project" value="InterPro"/>
</dbReference>
<protein>
    <submittedName>
        <fullName evidence="2">Unannotated protein</fullName>
    </submittedName>
</protein>
<name>A0A6J7UK67_9ZZZZ</name>
<feature type="domain" description="YbaK/aminoacyl-tRNA synthetase-associated" evidence="1">
    <location>
        <begin position="30"/>
        <end position="148"/>
    </location>
</feature>
<accession>A0A6J7UK67</accession>
<dbReference type="InterPro" id="IPR036754">
    <property type="entry name" value="YbaK/aa-tRNA-synt-asso_dom_sf"/>
</dbReference>
<dbReference type="AlphaFoldDB" id="A0A6J7UK67"/>
<evidence type="ECO:0000313" key="2">
    <source>
        <dbReference type="EMBL" id="CAB5064437.1"/>
    </source>
</evidence>
<dbReference type="PANTHER" id="PTHR30411">
    <property type="entry name" value="CYTOPLASMIC PROTEIN"/>
    <property type="match status" value="1"/>
</dbReference>
<evidence type="ECO:0000259" key="1">
    <source>
        <dbReference type="Pfam" id="PF04073"/>
    </source>
</evidence>
<dbReference type="Gene3D" id="3.90.960.10">
    <property type="entry name" value="YbaK/aminoacyl-tRNA synthetase-associated domain"/>
    <property type="match status" value="1"/>
</dbReference>
<organism evidence="2">
    <name type="scientific">freshwater metagenome</name>
    <dbReference type="NCBI Taxonomy" id="449393"/>
    <lineage>
        <taxon>unclassified sequences</taxon>
        <taxon>metagenomes</taxon>
        <taxon>ecological metagenomes</taxon>
    </lineage>
</organism>